<gene>
    <name evidence="2" type="ORF">EV421DRAFT_1805161</name>
</gene>
<reference evidence="2" key="1">
    <citation type="submission" date="2023-06" db="EMBL/GenBank/DDBJ databases">
        <authorList>
            <consortium name="Lawrence Berkeley National Laboratory"/>
            <person name="Ahrendt S."/>
            <person name="Sahu N."/>
            <person name="Indic B."/>
            <person name="Wong-Bajracharya J."/>
            <person name="Merenyi Z."/>
            <person name="Ke H.-M."/>
            <person name="Monk M."/>
            <person name="Kocsube S."/>
            <person name="Drula E."/>
            <person name="Lipzen A."/>
            <person name="Balint B."/>
            <person name="Henrissat B."/>
            <person name="Andreopoulos B."/>
            <person name="Martin F.M."/>
            <person name="Harder C.B."/>
            <person name="Rigling D."/>
            <person name="Ford K.L."/>
            <person name="Foster G.D."/>
            <person name="Pangilinan J."/>
            <person name="Papanicolaou A."/>
            <person name="Barry K."/>
            <person name="LaButti K."/>
            <person name="Viragh M."/>
            <person name="Koriabine M."/>
            <person name="Yan M."/>
            <person name="Riley R."/>
            <person name="Champramary S."/>
            <person name="Plett K.L."/>
            <person name="Tsai I.J."/>
            <person name="Slot J."/>
            <person name="Sipos G."/>
            <person name="Plett J."/>
            <person name="Nagy L.G."/>
            <person name="Grigoriev I.V."/>
        </authorList>
    </citation>
    <scope>NUCLEOTIDE SEQUENCE</scope>
    <source>
        <strain evidence="2">FPL87.14</strain>
    </source>
</reference>
<dbReference type="AlphaFoldDB" id="A0AA39MQS0"/>
<protein>
    <submittedName>
        <fullName evidence="2">Uncharacterized protein</fullName>
    </submittedName>
</protein>
<feature type="region of interest" description="Disordered" evidence="1">
    <location>
        <begin position="63"/>
        <end position="89"/>
    </location>
</feature>
<name>A0AA39MQS0_9AGAR</name>
<keyword evidence="3" id="KW-1185">Reference proteome</keyword>
<dbReference type="EMBL" id="JAUEPT010000023">
    <property type="protein sequence ID" value="KAK0443162.1"/>
    <property type="molecule type" value="Genomic_DNA"/>
</dbReference>
<proteinExistence type="predicted"/>
<comment type="caution">
    <text evidence="2">The sequence shown here is derived from an EMBL/GenBank/DDBJ whole genome shotgun (WGS) entry which is preliminary data.</text>
</comment>
<organism evidence="2 3">
    <name type="scientific">Armillaria borealis</name>
    <dbReference type="NCBI Taxonomy" id="47425"/>
    <lineage>
        <taxon>Eukaryota</taxon>
        <taxon>Fungi</taxon>
        <taxon>Dikarya</taxon>
        <taxon>Basidiomycota</taxon>
        <taxon>Agaricomycotina</taxon>
        <taxon>Agaricomycetes</taxon>
        <taxon>Agaricomycetidae</taxon>
        <taxon>Agaricales</taxon>
        <taxon>Marasmiineae</taxon>
        <taxon>Physalacriaceae</taxon>
        <taxon>Armillaria</taxon>
    </lineage>
</organism>
<feature type="compositionally biased region" description="Low complexity" evidence="1">
    <location>
        <begin position="63"/>
        <end position="73"/>
    </location>
</feature>
<accession>A0AA39MQS0</accession>
<sequence length="156" mass="17763">MGRRLAMPRSTPNIWLCPPPTHHLLRPVPIRTQNSFKNLYLIEHLGIVVSRVQQLKRCNILLPSPSTTRSSPHIPRRSRSSDDGESGESRKMTFHTVLCLDGMEHVHHSAGDYFSFLLVDDDTGLEILHVHAMTVLESQSLDEYHQVERFRVGGYG</sequence>
<evidence type="ECO:0000313" key="3">
    <source>
        <dbReference type="Proteomes" id="UP001175226"/>
    </source>
</evidence>
<evidence type="ECO:0000313" key="2">
    <source>
        <dbReference type="EMBL" id="KAK0443162.1"/>
    </source>
</evidence>
<dbReference type="Proteomes" id="UP001175226">
    <property type="component" value="Unassembled WGS sequence"/>
</dbReference>
<feature type="compositionally biased region" description="Basic and acidic residues" evidence="1">
    <location>
        <begin position="79"/>
        <end position="89"/>
    </location>
</feature>
<evidence type="ECO:0000256" key="1">
    <source>
        <dbReference type="SAM" id="MobiDB-lite"/>
    </source>
</evidence>